<feature type="transmembrane region" description="Helical" evidence="1">
    <location>
        <begin position="53"/>
        <end position="75"/>
    </location>
</feature>
<name>A0A059F8X6_9PROT</name>
<gene>
    <name evidence="2" type="ORF">HJA_14090</name>
</gene>
<dbReference type="EMBL" id="ARYJ01000010">
    <property type="protein sequence ID" value="KCZ87016.1"/>
    <property type="molecule type" value="Genomic_DNA"/>
</dbReference>
<evidence type="ECO:0000313" key="2">
    <source>
        <dbReference type="EMBL" id="KCZ87016.1"/>
    </source>
</evidence>
<dbReference type="InterPro" id="IPR009935">
    <property type="entry name" value="DUF1467"/>
</dbReference>
<dbReference type="PATRIC" id="fig|1280952.3.peg.2820"/>
<comment type="caution">
    <text evidence="2">The sequence shown here is derived from an EMBL/GenBank/DDBJ whole genome shotgun (WGS) entry which is preliminary data.</text>
</comment>
<keyword evidence="1" id="KW-0472">Membrane</keyword>
<accession>A0A059F8X6</accession>
<reference evidence="2 3" key="1">
    <citation type="journal article" date="2014" name="Antonie Van Leeuwenhoek">
        <title>Hyphomonas beringensis sp. nov. and Hyphomonas chukchiensis sp. nov., isolated from surface seawater of the Bering Sea and Chukchi Sea.</title>
        <authorList>
            <person name="Li C."/>
            <person name="Lai Q."/>
            <person name="Li G."/>
            <person name="Dong C."/>
            <person name="Wang J."/>
            <person name="Liao Y."/>
            <person name="Shao Z."/>
        </authorList>
    </citation>
    <scope>NUCLEOTIDE SEQUENCE [LARGE SCALE GENOMIC DNA]</scope>
    <source>
        <strain evidence="2 3">VP2</strain>
    </source>
</reference>
<evidence type="ECO:0008006" key="4">
    <source>
        <dbReference type="Google" id="ProtNLM"/>
    </source>
</evidence>
<evidence type="ECO:0000313" key="3">
    <source>
        <dbReference type="Proteomes" id="UP000024816"/>
    </source>
</evidence>
<proteinExistence type="predicted"/>
<keyword evidence="3" id="KW-1185">Reference proteome</keyword>
<organism evidence="2 3">
    <name type="scientific">Hyphomonas jannaschiana VP2</name>
    <dbReference type="NCBI Taxonomy" id="1280952"/>
    <lineage>
        <taxon>Bacteria</taxon>
        <taxon>Pseudomonadati</taxon>
        <taxon>Pseudomonadota</taxon>
        <taxon>Alphaproteobacteria</taxon>
        <taxon>Hyphomonadales</taxon>
        <taxon>Hyphomonadaceae</taxon>
        <taxon>Hyphomonas</taxon>
    </lineage>
</organism>
<feature type="transmembrane region" description="Helical" evidence="1">
    <location>
        <begin position="7"/>
        <end position="26"/>
    </location>
</feature>
<protein>
    <recommendedName>
        <fullName evidence="4">DUF1467 domain-containing protein</fullName>
    </recommendedName>
</protein>
<dbReference type="OrthoDB" id="9804637at2"/>
<evidence type="ECO:0000256" key="1">
    <source>
        <dbReference type="SAM" id="Phobius"/>
    </source>
</evidence>
<dbReference type="STRING" id="1280952.HJA_14090"/>
<keyword evidence="1" id="KW-0812">Transmembrane</keyword>
<dbReference type="eggNOG" id="COG5454">
    <property type="taxonomic scope" value="Bacteria"/>
</dbReference>
<dbReference type="Proteomes" id="UP000024816">
    <property type="component" value="Unassembled WGS sequence"/>
</dbReference>
<dbReference type="Pfam" id="PF07330">
    <property type="entry name" value="DUF1467"/>
    <property type="match status" value="1"/>
</dbReference>
<dbReference type="AlphaFoldDB" id="A0A059F8X6"/>
<sequence>MQFMSGLVVFTIAWWVCFFTVLPIGIKSQWEDGSTIDGTEEAAPKHHMVGKKAMWATIGAAVITAIAAVVVPRLLAQ</sequence>
<dbReference type="RefSeq" id="WP_035583408.1">
    <property type="nucleotide sequence ID" value="NZ_ARYJ01000010.1"/>
</dbReference>
<keyword evidence="1" id="KW-1133">Transmembrane helix</keyword>